<reference evidence="4" key="2">
    <citation type="submission" date="2021-04" db="EMBL/GenBank/DDBJ databases">
        <authorList>
            <person name="Gilroy R."/>
        </authorList>
    </citation>
    <scope>NUCLEOTIDE SEQUENCE</scope>
    <source>
        <strain evidence="4">ChiSjej2B20-11307</strain>
    </source>
</reference>
<organism evidence="4 5">
    <name type="scientific">Candidatus Mediterraneibacter pullicola</name>
    <dbReference type="NCBI Taxonomy" id="2838682"/>
    <lineage>
        <taxon>Bacteria</taxon>
        <taxon>Bacillati</taxon>
        <taxon>Bacillota</taxon>
        <taxon>Clostridia</taxon>
        <taxon>Lachnospirales</taxon>
        <taxon>Lachnospiraceae</taxon>
        <taxon>Mediterraneibacter</taxon>
    </lineage>
</organism>
<dbReference type="PANTHER" id="PTHR41259">
    <property type="entry name" value="DOUBLE-STRAND BREAK REPAIR RAD50 ATPASE, PUTATIVE-RELATED"/>
    <property type="match status" value="1"/>
</dbReference>
<evidence type="ECO:0000256" key="2">
    <source>
        <dbReference type="SAM" id="Phobius"/>
    </source>
</evidence>
<dbReference type="EMBL" id="DXAK01000033">
    <property type="protein sequence ID" value="HJA06775.1"/>
    <property type="molecule type" value="Genomic_DNA"/>
</dbReference>
<dbReference type="GO" id="GO:0016887">
    <property type="term" value="F:ATP hydrolysis activity"/>
    <property type="evidence" value="ECO:0007669"/>
    <property type="project" value="InterPro"/>
</dbReference>
<dbReference type="Pfam" id="PF13476">
    <property type="entry name" value="AAA_23"/>
    <property type="match status" value="1"/>
</dbReference>
<dbReference type="AlphaFoldDB" id="A0A9D2HAZ7"/>
<comment type="caution">
    <text evidence="4">The sequence shown here is derived from an EMBL/GenBank/DDBJ whole genome shotgun (WGS) entry which is preliminary data.</text>
</comment>
<accession>A0A9D2HAZ7</accession>
<evidence type="ECO:0000313" key="4">
    <source>
        <dbReference type="EMBL" id="HJA06775.1"/>
    </source>
</evidence>
<evidence type="ECO:0000259" key="3">
    <source>
        <dbReference type="Pfam" id="PF13476"/>
    </source>
</evidence>
<feature type="transmembrane region" description="Helical" evidence="2">
    <location>
        <begin position="265"/>
        <end position="283"/>
    </location>
</feature>
<feature type="region of interest" description="Disordered" evidence="1">
    <location>
        <begin position="226"/>
        <end position="255"/>
    </location>
</feature>
<proteinExistence type="predicted"/>
<dbReference type="Gene3D" id="3.40.50.300">
    <property type="entry name" value="P-loop containing nucleotide triphosphate hydrolases"/>
    <property type="match status" value="2"/>
</dbReference>
<dbReference type="SUPFAM" id="SSF52540">
    <property type="entry name" value="P-loop containing nucleoside triphosphate hydrolases"/>
    <property type="match status" value="1"/>
</dbReference>
<evidence type="ECO:0000256" key="1">
    <source>
        <dbReference type="SAM" id="MobiDB-lite"/>
    </source>
</evidence>
<keyword evidence="2" id="KW-1133">Transmembrane helix</keyword>
<feature type="compositionally biased region" description="Basic and acidic residues" evidence="1">
    <location>
        <begin position="226"/>
        <end position="243"/>
    </location>
</feature>
<feature type="transmembrane region" description="Helical" evidence="2">
    <location>
        <begin position="295"/>
        <end position="321"/>
    </location>
</feature>
<keyword evidence="2" id="KW-0812">Transmembrane</keyword>
<dbReference type="InterPro" id="IPR038729">
    <property type="entry name" value="Rad50/SbcC_AAA"/>
</dbReference>
<dbReference type="PANTHER" id="PTHR41259:SF1">
    <property type="entry name" value="DOUBLE-STRAND BREAK REPAIR RAD50 ATPASE, PUTATIVE-RELATED"/>
    <property type="match status" value="1"/>
</dbReference>
<reference evidence="4" key="1">
    <citation type="journal article" date="2021" name="PeerJ">
        <title>Extensive microbial diversity within the chicken gut microbiome revealed by metagenomics and culture.</title>
        <authorList>
            <person name="Gilroy R."/>
            <person name="Ravi A."/>
            <person name="Getino M."/>
            <person name="Pursley I."/>
            <person name="Horton D.L."/>
            <person name="Alikhan N.F."/>
            <person name="Baker D."/>
            <person name="Gharbi K."/>
            <person name="Hall N."/>
            <person name="Watson M."/>
            <person name="Adriaenssens E.M."/>
            <person name="Foster-Nyarko E."/>
            <person name="Jarju S."/>
            <person name="Secka A."/>
            <person name="Antonio M."/>
            <person name="Oren A."/>
            <person name="Chaudhuri R.R."/>
            <person name="La Ragione R."/>
            <person name="Hildebrand F."/>
            <person name="Pallen M.J."/>
        </authorList>
    </citation>
    <scope>NUCLEOTIDE SEQUENCE</scope>
    <source>
        <strain evidence="4">ChiSjej2B20-11307</strain>
    </source>
</reference>
<gene>
    <name evidence="4" type="ORF">H9798_06470</name>
</gene>
<evidence type="ECO:0000313" key="5">
    <source>
        <dbReference type="Proteomes" id="UP000824223"/>
    </source>
</evidence>
<feature type="domain" description="Rad50/SbcC-type AAA" evidence="3">
    <location>
        <begin position="5"/>
        <end position="218"/>
    </location>
</feature>
<name>A0A9D2HAZ7_9FIRM</name>
<dbReference type="InterPro" id="IPR027417">
    <property type="entry name" value="P-loop_NTPase"/>
</dbReference>
<sequence length="549" mass="62427">MVIKELYIKNFGKLTERHFYLRHGIQILSGENESGKSTLHAFIRAMLFGMERGRGRAAAKDDFTRYEPWDTPGNYAGMMRFSCGGRTFRLERSFDRYTKRASLVCEDDGEELSVEQGDLDMLLGGLTPGLFDSTVSVGQLQAEPGQELYDALENYAANYLETGSMEIDLAAAFRMLKEKKRDVSRALKEEDAAREAQREKLLSEIRYLERDIEELDTEYAQREERLSDIEKSRIEESKTEQSRSESGYMQQEGSEEKAVIGSRNLIFTGIAGLFAGAAGFLWSTFLSSQGEAVNFLTIGVIAGVAALIGIICLAAGSIMWIRERKTGKNRRAGQEKGVGGRTAGIGETARFMESARALQEQREDTRQRLLWDMEHLRLESKEKEIRRDNLREQWAEWEVSDVQKRLRQSLHALEIAEETLQGTAKEAGNSGTDTMKKKASEIFARITEGRYSRIEFERGQHIFVWDGVRRIPAERLSRGTIEQIYLSVRLAAADMLLEEDVPLIFDDAFAFYDDKRLESALKWLSGQGKQVIIFTCQNREEEIVEKLRG</sequence>
<dbReference type="GO" id="GO:0006302">
    <property type="term" value="P:double-strand break repair"/>
    <property type="evidence" value="ECO:0007669"/>
    <property type="project" value="InterPro"/>
</dbReference>
<protein>
    <submittedName>
        <fullName evidence="4">AAA family ATPase</fullName>
    </submittedName>
</protein>
<keyword evidence="2" id="KW-0472">Membrane</keyword>
<dbReference type="Proteomes" id="UP000824223">
    <property type="component" value="Unassembled WGS sequence"/>
</dbReference>